<accession>A0AAW6RPP0</accession>
<feature type="domain" description="Roadblock/LAMTOR2" evidence="1">
    <location>
        <begin position="20"/>
        <end position="98"/>
    </location>
</feature>
<protein>
    <submittedName>
        <fullName evidence="2">Roadblock/LC7 domain-containing protein</fullName>
    </submittedName>
</protein>
<sequence length="114" mass="12601">MFTLAQSRSAPKELIDFAKNEIQDVLMNVRSVNYVMLCSTDGFDLAHVYKRDGYNSTKLAAVSSSILAMVAAFMNEIHLEGCQSITLDADNGKAILTSIPLYTLKNASNKIMQY</sequence>
<evidence type="ECO:0000313" key="2">
    <source>
        <dbReference type="EMBL" id="MDG9785412.1"/>
    </source>
</evidence>
<dbReference type="RefSeq" id="WP_010327465.1">
    <property type="nucleotide sequence ID" value="NZ_CANMLB010000002.1"/>
</dbReference>
<comment type="caution">
    <text evidence="2">The sequence shown here is derived from an EMBL/GenBank/DDBJ whole genome shotgun (WGS) entry which is preliminary data.</text>
</comment>
<dbReference type="Gene3D" id="3.30.450.30">
    <property type="entry name" value="Dynein light chain 2a, cytoplasmic"/>
    <property type="match status" value="1"/>
</dbReference>
<dbReference type="InterPro" id="IPR004942">
    <property type="entry name" value="Roadblock/LAMTOR2_dom"/>
</dbReference>
<dbReference type="Pfam" id="PF03259">
    <property type="entry name" value="Robl_LC7"/>
    <property type="match status" value="1"/>
</dbReference>
<dbReference type="AlphaFoldDB" id="A0AAW6RPP0"/>
<proteinExistence type="predicted"/>
<gene>
    <name evidence="2" type="ORF">N7566_00005</name>
</gene>
<name>A0AAW6RPP0_ACIJO</name>
<organism evidence="2 3">
    <name type="scientific">Acinetobacter johnsonii</name>
    <dbReference type="NCBI Taxonomy" id="40214"/>
    <lineage>
        <taxon>Bacteria</taxon>
        <taxon>Pseudomonadati</taxon>
        <taxon>Pseudomonadota</taxon>
        <taxon>Gammaproteobacteria</taxon>
        <taxon>Moraxellales</taxon>
        <taxon>Moraxellaceae</taxon>
        <taxon>Acinetobacter</taxon>
    </lineage>
</organism>
<dbReference type="Proteomes" id="UP001157887">
    <property type="component" value="Unassembled WGS sequence"/>
</dbReference>
<dbReference type="SUPFAM" id="SSF103196">
    <property type="entry name" value="Roadblock/LC7 domain"/>
    <property type="match status" value="1"/>
</dbReference>
<evidence type="ECO:0000259" key="1">
    <source>
        <dbReference type="Pfam" id="PF03259"/>
    </source>
</evidence>
<evidence type="ECO:0000313" key="3">
    <source>
        <dbReference type="Proteomes" id="UP001157887"/>
    </source>
</evidence>
<dbReference type="EMBL" id="JAOECG010000001">
    <property type="protein sequence ID" value="MDG9785412.1"/>
    <property type="molecule type" value="Genomic_DNA"/>
</dbReference>
<reference evidence="2" key="1">
    <citation type="submission" date="2022-09" db="EMBL/GenBank/DDBJ databases">
        <title>Intensive care unit water sources are persistently colonized with multi-drug resistant bacteria and are the site of extensive horizontal gene transfer of antibiotic resistance genes.</title>
        <authorList>
            <person name="Diorio-Toth L."/>
        </authorList>
    </citation>
    <scope>NUCLEOTIDE SEQUENCE</scope>
    <source>
        <strain evidence="2">GD04065</strain>
    </source>
</reference>